<proteinExistence type="inferred from homology"/>
<evidence type="ECO:0000256" key="3">
    <source>
        <dbReference type="ARBA" id="ARBA00009247"/>
    </source>
</evidence>
<dbReference type="EC" id="2.4.1.5" evidence="4"/>
<dbReference type="NCBIfam" id="TIGR03715">
    <property type="entry name" value="KxYKxGKxW"/>
    <property type="match status" value="1"/>
</dbReference>
<evidence type="ECO:0000256" key="2">
    <source>
        <dbReference type="ARBA" id="ARBA00003243"/>
    </source>
</evidence>
<dbReference type="InterPro" id="IPR027636">
    <property type="entry name" value="Glucan-bd_rpt"/>
</dbReference>
<dbReference type="Gene3D" id="2.10.270.10">
    <property type="entry name" value="Cholin Binding"/>
    <property type="match status" value="5"/>
</dbReference>
<evidence type="ECO:0000256" key="7">
    <source>
        <dbReference type="ARBA" id="ARBA00022729"/>
    </source>
</evidence>
<evidence type="ECO:0000259" key="14">
    <source>
        <dbReference type="Pfam" id="PF02324"/>
    </source>
</evidence>
<name>A0ABS2PKC3_9STRE</name>
<dbReference type="NCBIfam" id="TIGR04035">
    <property type="entry name" value="glucan_65_rpt"/>
    <property type="match status" value="6"/>
</dbReference>
<keyword evidence="16" id="KW-1185">Reference proteome</keyword>
<keyword evidence="8" id="KW-0677">Repeat</keyword>
<evidence type="ECO:0000256" key="8">
    <source>
        <dbReference type="ARBA" id="ARBA00022737"/>
    </source>
</evidence>
<evidence type="ECO:0000256" key="4">
    <source>
        <dbReference type="ARBA" id="ARBA00012592"/>
    </source>
</evidence>
<evidence type="ECO:0000256" key="9">
    <source>
        <dbReference type="ARBA" id="ARBA00029911"/>
    </source>
</evidence>
<evidence type="ECO:0000256" key="13">
    <source>
        <dbReference type="SAM" id="SignalP"/>
    </source>
</evidence>
<dbReference type="InterPro" id="IPR017853">
    <property type="entry name" value="GH"/>
</dbReference>
<feature type="signal peptide" evidence="13">
    <location>
        <begin position="1"/>
        <end position="38"/>
    </location>
</feature>
<dbReference type="InterPro" id="IPR022263">
    <property type="entry name" value="KxYKxGKxW"/>
</dbReference>
<dbReference type="Gene3D" id="3.20.20.470">
    <property type="entry name" value="Glucansucrase"/>
    <property type="match status" value="1"/>
</dbReference>
<feature type="repeat" description="Cell wall-binding" evidence="11">
    <location>
        <begin position="1357"/>
        <end position="1378"/>
    </location>
</feature>
<comment type="caution">
    <text evidence="15">The sequence shown here is derived from an EMBL/GenBank/DDBJ whole genome shotgun (WGS) entry which is preliminary data.</text>
</comment>
<evidence type="ECO:0000256" key="6">
    <source>
        <dbReference type="ARBA" id="ARBA00022679"/>
    </source>
</evidence>
<feature type="region of interest" description="Disordered" evidence="12">
    <location>
        <begin position="39"/>
        <end position="84"/>
    </location>
</feature>
<dbReference type="SUPFAM" id="SSF51445">
    <property type="entry name" value="(Trans)glycosidases"/>
    <property type="match status" value="2"/>
</dbReference>
<evidence type="ECO:0000313" key="15">
    <source>
        <dbReference type="EMBL" id="MBM7635888.1"/>
    </source>
</evidence>
<keyword evidence="5 15" id="KW-0328">Glycosyltransferase</keyword>
<feature type="compositionally biased region" description="Low complexity" evidence="12">
    <location>
        <begin position="45"/>
        <end position="65"/>
    </location>
</feature>
<organism evidence="15 16">
    <name type="scientific">Streptococcus saliviloxodontae</name>
    <dbReference type="NCBI Taxonomy" id="1349416"/>
    <lineage>
        <taxon>Bacteria</taxon>
        <taxon>Bacillati</taxon>
        <taxon>Bacillota</taxon>
        <taxon>Bacilli</taxon>
        <taxon>Lactobacillales</taxon>
        <taxon>Streptococcaceae</taxon>
        <taxon>Streptococcus</taxon>
    </lineage>
</organism>
<dbReference type="RefSeq" id="WP_205016801.1">
    <property type="nucleotide sequence ID" value="NZ_JAFBEI010000011.1"/>
</dbReference>
<dbReference type="Pfam" id="PF01473">
    <property type="entry name" value="Choline_bind_1"/>
    <property type="match status" value="3"/>
</dbReference>
<evidence type="ECO:0000256" key="12">
    <source>
        <dbReference type="SAM" id="MobiDB-lite"/>
    </source>
</evidence>
<accession>A0ABS2PKC3</accession>
<feature type="domain" description="Glycoside hydrolase family 70 catalytic" evidence="14">
    <location>
        <begin position="242"/>
        <end position="1043"/>
    </location>
</feature>
<dbReference type="EMBL" id="JAFBEI010000011">
    <property type="protein sequence ID" value="MBM7635888.1"/>
    <property type="molecule type" value="Genomic_DNA"/>
</dbReference>
<dbReference type="Pfam" id="PF19258">
    <property type="entry name" value="KxYKxGKxW_sig"/>
    <property type="match status" value="1"/>
</dbReference>
<dbReference type="PROSITE" id="PS51170">
    <property type="entry name" value="CW"/>
    <property type="match status" value="1"/>
</dbReference>
<dbReference type="SUPFAM" id="SSF69360">
    <property type="entry name" value="Cell wall binding repeat"/>
    <property type="match status" value="2"/>
</dbReference>
<sequence length="1510" mass="167420">MEIKMRYKMRKVKKKWLTVAITSVAGMSLVSGISSVQADDLTPATNSDLTSTTTVSTSTDEVTSEAVAQTEESTTDETTDTVGTSLLADVATTPATESEETTEDTATTEVVSEIVTTVSEPTAEEISSALSSRSNIKKSGDSYYYYDEAGNIVKNISVNVNGVDLYFDAETGAYTDTTAKSIVSENNQNQDYNSYNQAYDNTAKSFETVDNYLTADSWYRPKYILEDGKTWTVSSETDFRPVLMSWWPDTTTQVNYVNYMNKELGISGTVSTSSSTQVLTTATQTIQAKIEQKITAQASTEWLRETMKAFVATQSQWNQSSEYRTGDHLQGGAFEYVNSDKTPWADSDYRLISRTPTNQTGTRKYFIDNSIGGSEYLLANDVDNSNPVVQAEQLNQLYYLMNFGSIFANDPDANFDGVRIDAVDNVDADLLQIAADLYQAMYGTDESDAKNNAHLSILEAWSHNDPKYTKDNGGEHLNMDDSFRISMLNTLTRSYRYSLRNLIKSELVDRSSNSTYNTSQANYAFVRAHDSEVQTIIANIISSEINSATDGYTFTLDELEKAFKIYNDDMNSTTKKYTHYNIPSAYALLLSNKDTVPRVYYGDLYTDNGQYMETKSPYFNAIDTLLQARIRYASGGQSMQVTDVATPTWGKTSEILTSVRYGQDIMTASDTSGTALSKTSGMVTVISNDPNLQMSSRTSLQVNVGKIHAGQKYRPLLLSTSTGIATYLNDSDTTIYKTVDSSGNLTFTSADIKGYSNAQVSGYLAVWVPVGAKATQDIRVEASTTKTNDGQQYHSNAALDSHLIFEGFSNFQDFVKTDEQYTNKVIAKNVDQYVKWGITDFEMAPQYVSATDGTFLDSIIQNGYAFTDRYDLGISQNNKYGSAQDLVGALKALHSVGIKVLVDWVPDQIYDLPGKEAVAVKRVNIYGDYLSASGINGQVYVANTKSSGSDLQSVYGGAFLDELQEKYPELFTVKQISTGKAIDPTTKITQWSAKYFNGTNILGRGTGYVLSDAAGYLNLSRDNLNLPTELFSNGSISGLTFDGVGYTYKLASGQTAKKQFISIDGDAYYFDGKGHMVTGLVTIDGTVYYFLSNGKQLKDGIFTDENGQSYYFDETGKQVTGTGYKQINNRWYYFNNGVMATGLQTISGNVQYFTVDGKQVKGAFVTENAVKRYFDRDSGNQVFNQFIMDRQGNWYFADKDGVIVTGLQTVYGQTLYFDETGKQVKGQVVTIDGSRYYFDMNSGEMAVNRFAWDYTASAWYFFGKDGKAVTGLQTVYGQTLYFDETGKQVKGRLVTDSSGNVRYFDANSGSMVVSTSLVIGGTLYRFDAQGIGTSNRNGFVTDTNGSVYYYSNNVAVKNQYIQNTSTGKWYYFGSDGRAVTGFQTINGVKQYFYSNGAQAKNEFVTINGSLYYFDNKWAAMATNQYIQNTSTGKWYYFGSDGRAVTGFQTINGVKQYFYSNGVQAKGELVTINGKLYYFESSWGQMVRNTRISYNGHLLRVDSYGVATYIY</sequence>
<dbReference type="Pfam" id="PF19127">
    <property type="entry name" value="Choline_bind_3"/>
    <property type="match status" value="6"/>
</dbReference>
<reference evidence="15 16" key="1">
    <citation type="submission" date="2021-01" db="EMBL/GenBank/DDBJ databases">
        <title>Genomic Encyclopedia of Type Strains, Phase IV (KMG-IV): sequencing the most valuable type-strain genomes for metagenomic binning, comparative biology and taxonomic classification.</title>
        <authorList>
            <person name="Goeker M."/>
        </authorList>
    </citation>
    <scope>NUCLEOTIDE SEQUENCE [LARGE SCALE GENOMIC DNA]</scope>
    <source>
        <strain evidence="15 16">DSM 27513</strain>
    </source>
</reference>
<comment type="function">
    <text evidence="2">Production of extracellular glucans, that are thought to play a key role in the development of the dental plaque because of their ability to adhere to smooth surfaces and mediate the aggregation of bacterial cells and food debris.</text>
</comment>
<evidence type="ECO:0000256" key="11">
    <source>
        <dbReference type="PROSITE-ProRule" id="PRU00591"/>
    </source>
</evidence>
<evidence type="ECO:0000256" key="10">
    <source>
        <dbReference type="ARBA" id="ARBA00032238"/>
    </source>
</evidence>
<protein>
    <recommendedName>
        <fullName evidence="4">dextransucrase</fullName>
        <ecNumber evidence="4">2.4.1.5</ecNumber>
    </recommendedName>
    <alternativeName>
        <fullName evidence="9">Dextransucrase</fullName>
    </alternativeName>
    <alternativeName>
        <fullName evidence="10">Sucrose 6-glucosyltransferase</fullName>
    </alternativeName>
</protein>
<evidence type="ECO:0000256" key="1">
    <source>
        <dbReference type="ARBA" id="ARBA00001152"/>
    </source>
</evidence>
<comment type="catalytic activity">
    <reaction evidence="1">
        <text>[(1-&gt;6)-alpha-D-glucosyl](n) + sucrose = [(1-&gt;6)-alpha-D-glucosyl](n+1) + D-fructose</text>
        <dbReference type="Rhea" id="RHEA:18825"/>
        <dbReference type="Rhea" id="RHEA-COMP:11144"/>
        <dbReference type="Rhea" id="RHEA-COMP:11145"/>
        <dbReference type="ChEBI" id="CHEBI:17992"/>
        <dbReference type="ChEBI" id="CHEBI:18269"/>
        <dbReference type="ChEBI" id="CHEBI:37721"/>
        <dbReference type="EC" id="2.4.1.5"/>
    </reaction>
</comment>
<evidence type="ECO:0000313" key="16">
    <source>
        <dbReference type="Proteomes" id="UP000809081"/>
    </source>
</evidence>
<dbReference type="Pfam" id="PF02324">
    <property type="entry name" value="Glyco_hydro_70"/>
    <property type="match status" value="1"/>
</dbReference>
<evidence type="ECO:0000256" key="5">
    <source>
        <dbReference type="ARBA" id="ARBA00022676"/>
    </source>
</evidence>
<dbReference type="Gene3D" id="2.30.30.420">
    <property type="entry name" value="glucansucrase"/>
    <property type="match status" value="1"/>
</dbReference>
<keyword evidence="6 15" id="KW-0808">Transferase</keyword>
<dbReference type="InterPro" id="IPR003318">
    <property type="entry name" value="Glyco_hydro70cat"/>
</dbReference>
<dbReference type="GO" id="GO:0047849">
    <property type="term" value="F:dextransucrase activity"/>
    <property type="evidence" value="ECO:0007669"/>
    <property type="project" value="UniProtKB-EC"/>
</dbReference>
<gene>
    <name evidence="15" type="ORF">JOC31_000706</name>
</gene>
<feature type="chain" id="PRO_5045522867" description="dextransucrase" evidence="13">
    <location>
        <begin position="39"/>
        <end position="1510"/>
    </location>
</feature>
<dbReference type="Proteomes" id="UP000809081">
    <property type="component" value="Unassembled WGS sequence"/>
</dbReference>
<dbReference type="InterPro" id="IPR018337">
    <property type="entry name" value="Cell_wall/Cho-bd_repeat"/>
</dbReference>
<comment type="similarity">
    <text evidence="3">Belongs to the glycosyl hydrolase 70 family.</text>
</comment>
<keyword evidence="7 13" id="KW-0732">Signal</keyword>